<dbReference type="InterPro" id="IPR050347">
    <property type="entry name" value="Bact_Beta-galactosidase"/>
</dbReference>
<dbReference type="KEGG" id="ntr:B0W44_10690"/>
<dbReference type="Gene3D" id="3.20.20.80">
    <property type="entry name" value="Glycosidases"/>
    <property type="match status" value="1"/>
</dbReference>
<dbReference type="GO" id="GO:0009341">
    <property type="term" value="C:beta-galactosidase complex"/>
    <property type="evidence" value="ECO:0007669"/>
    <property type="project" value="TreeGrafter"/>
</dbReference>
<sequence>MGRKSLLIALLFVLVVSTFGMPGFAQEGNDDVEWNNNPEIFQVNREPAHATLMPYDTVERALEGKRENSPFYQSLNGEWKFHWSENPASRPVDFYETDYDDSSWDTITVPSSWQLEGYDYPIYTNITYPWTGYENPSPPQAPTVYNPVGSYRQTFTVPKNWDGRQVFISFQGVESAFYLWVNGEKVGYSEDSFTPAEFDITEYVQEGDNTLAVEVYRWSDGSWLEDQDFIRLSGIFRDVYLYSTPKVHMRDFTVRTDLDEAYEDATLQVSVDVRNYSQNQADAHTVEAMLYDAKKHPVFEEPMVMDATFDGEQEVSVELDQFVENPLKWSAENPNLYTLVLSLKDTSGELIETVSTRVGFREFELEDGQMKINGKPIMFKGFNRHEIDPDTGRTLSEERMIEDIKLMKQFNVNAVRTSHYPNDPRWYELADEYGLYVIDETNLETHGVRDRVPASDPRWREASLDRLKSMVERDKNHPSVLIWSLGNEAGAGDTFKHMAEWVKEADPTRLIHYEGDNRWTDVQSHMYSSVSFVEDYGKSGNTKPLILCEYAHAMGNSIGNLYKYWEVFEEYPNLQGGFIWDWVDQALRWPTPKKYETPDESASNLTGELFGDIVDGVNGNGIQGYVTLPHAPELDLTDAFTLEAWVKPEPTRTHSPFVTKGIPSLRSNKTPMAKSSSSCTAISGSSPKRKLRTTGTATGTTWQAYLTAVF</sequence>
<dbReference type="Proteomes" id="UP000188603">
    <property type="component" value="Chromosome"/>
</dbReference>
<evidence type="ECO:0000256" key="5">
    <source>
        <dbReference type="ARBA" id="ARBA00023295"/>
    </source>
</evidence>
<evidence type="ECO:0000256" key="6">
    <source>
        <dbReference type="RuleBase" id="RU361154"/>
    </source>
</evidence>
<dbReference type="InterPro" id="IPR023232">
    <property type="entry name" value="Glyco_hydro_2_AS"/>
</dbReference>
<evidence type="ECO:0000256" key="4">
    <source>
        <dbReference type="ARBA" id="ARBA00022801"/>
    </source>
</evidence>
<dbReference type="InterPro" id="IPR017853">
    <property type="entry name" value="GH"/>
</dbReference>
<feature type="region of interest" description="Disordered" evidence="7">
    <location>
        <begin position="668"/>
        <end position="694"/>
    </location>
</feature>
<accession>A0A1U9K832</accession>
<dbReference type="Pfam" id="PF02836">
    <property type="entry name" value="Glyco_hydro_2_C"/>
    <property type="match status" value="1"/>
</dbReference>
<dbReference type="SUPFAM" id="SSF49899">
    <property type="entry name" value="Concanavalin A-like lectins/glucanases"/>
    <property type="match status" value="1"/>
</dbReference>
<feature type="domain" description="Glycosyl hydrolases family 2 sugar binding" evidence="11">
    <location>
        <begin position="73"/>
        <end position="245"/>
    </location>
</feature>
<keyword evidence="8" id="KW-0732">Signal</keyword>
<dbReference type="InterPro" id="IPR006101">
    <property type="entry name" value="Glyco_hydro_2"/>
</dbReference>
<dbReference type="InterPro" id="IPR013783">
    <property type="entry name" value="Ig-like_fold"/>
</dbReference>
<dbReference type="PRINTS" id="PR00132">
    <property type="entry name" value="GLHYDRLASE2"/>
</dbReference>
<dbReference type="EMBL" id="CP019699">
    <property type="protein sequence ID" value="AQS56163.1"/>
    <property type="molecule type" value="Genomic_DNA"/>
</dbReference>
<evidence type="ECO:0000256" key="3">
    <source>
        <dbReference type="ARBA" id="ARBA00012756"/>
    </source>
</evidence>
<dbReference type="AlphaFoldDB" id="A0A1U9K832"/>
<feature type="chain" id="PRO_5012323952" description="beta-galactosidase" evidence="8">
    <location>
        <begin position="26"/>
        <end position="710"/>
    </location>
</feature>
<gene>
    <name evidence="12" type="ORF">B0W44_10690</name>
</gene>
<dbReference type="PANTHER" id="PTHR46323">
    <property type="entry name" value="BETA-GALACTOSIDASE"/>
    <property type="match status" value="1"/>
</dbReference>
<evidence type="ECO:0000256" key="7">
    <source>
        <dbReference type="SAM" id="MobiDB-lite"/>
    </source>
</evidence>
<dbReference type="InterPro" id="IPR006104">
    <property type="entry name" value="Glyco_hydro_2_N"/>
</dbReference>
<evidence type="ECO:0000313" key="12">
    <source>
        <dbReference type="EMBL" id="AQS56163.1"/>
    </source>
</evidence>
<dbReference type="STRING" id="1471761.B0W44_10690"/>
<dbReference type="InterPro" id="IPR036156">
    <property type="entry name" value="Beta-gal/glucu_dom_sf"/>
</dbReference>
<dbReference type="InterPro" id="IPR023230">
    <property type="entry name" value="Glyco_hydro_2_CS"/>
</dbReference>
<evidence type="ECO:0000313" key="13">
    <source>
        <dbReference type="Proteomes" id="UP000188603"/>
    </source>
</evidence>
<dbReference type="FunFam" id="2.60.40.10:FF:000680">
    <property type="entry name" value="Beta-galactosidase"/>
    <property type="match status" value="1"/>
</dbReference>
<dbReference type="InterPro" id="IPR013320">
    <property type="entry name" value="ConA-like_dom_sf"/>
</dbReference>
<dbReference type="SUPFAM" id="SSF49303">
    <property type="entry name" value="beta-Galactosidase/glucuronidase domain"/>
    <property type="match status" value="1"/>
</dbReference>
<dbReference type="EC" id="3.2.1.23" evidence="3"/>
<evidence type="ECO:0000256" key="8">
    <source>
        <dbReference type="SAM" id="SignalP"/>
    </source>
</evidence>
<keyword evidence="13" id="KW-1185">Reference proteome</keyword>
<dbReference type="SUPFAM" id="SSF51445">
    <property type="entry name" value="(Trans)glycosidases"/>
    <property type="match status" value="1"/>
</dbReference>
<comment type="similarity">
    <text evidence="2 6">Belongs to the glycosyl hydrolase 2 family.</text>
</comment>
<evidence type="ECO:0000256" key="1">
    <source>
        <dbReference type="ARBA" id="ARBA00001412"/>
    </source>
</evidence>
<dbReference type="InterPro" id="IPR008979">
    <property type="entry name" value="Galactose-bd-like_sf"/>
</dbReference>
<dbReference type="Gene3D" id="2.60.120.260">
    <property type="entry name" value="Galactose-binding domain-like"/>
    <property type="match status" value="1"/>
</dbReference>
<comment type="catalytic activity">
    <reaction evidence="1">
        <text>Hydrolysis of terminal non-reducing beta-D-galactose residues in beta-D-galactosides.</text>
        <dbReference type="EC" id="3.2.1.23"/>
    </reaction>
</comment>
<reference evidence="12 13" key="1">
    <citation type="journal article" date="2015" name="Int. J. Syst. Evol. Microbiol.">
        <title>Novibacillus thermophilus gen. nov., sp. nov., a Gram-staining-negative and moderately thermophilic member of the family Thermoactinomycetaceae.</title>
        <authorList>
            <person name="Yang G."/>
            <person name="Chen J."/>
            <person name="Zhou S."/>
        </authorList>
    </citation>
    <scope>NUCLEOTIDE SEQUENCE [LARGE SCALE GENOMIC DNA]</scope>
    <source>
        <strain evidence="12 13">SG-1</strain>
    </source>
</reference>
<evidence type="ECO:0000259" key="9">
    <source>
        <dbReference type="Pfam" id="PF00703"/>
    </source>
</evidence>
<feature type="domain" description="Glycoside hydrolase family 2 catalytic" evidence="10">
    <location>
        <begin position="364"/>
        <end position="588"/>
    </location>
</feature>
<feature type="signal peptide" evidence="8">
    <location>
        <begin position="1"/>
        <end position="25"/>
    </location>
</feature>
<protein>
    <recommendedName>
        <fullName evidence="3">beta-galactosidase</fullName>
        <ecNumber evidence="3">3.2.1.23</ecNumber>
    </recommendedName>
</protein>
<keyword evidence="4 6" id="KW-0378">Hydrolase</keyword>
<evidence type="ECO:0000259" key="11">
    <source>
        <dbReference type="Pfam" id="PF02837"/>
    </source>
</evidence>
<dbReference type="PROSITE" id="PS00719">
    <property type="entry name" value="GLYCOSYL_HYDROL_F2_1"/>
    <property type="match status" value="1"/>
</dbReference>
<dbReference type="InterPro" id="IPR006103">
    <property type="entry name" value="Glyco_hydro_2_cat"/>
</dbReference>
<evidence type="ECO:0000259" key="10">
    <source>
        <dbReference type="Pfam" id="PF02836"/>
    </source>
</evidence>
<dbReference type="PROSITE" id="PS00608">
    <property type="entry name" value="GLYCOSYL_HYDROL_F2_2"/>
    <property type="match status" value="1"/>
</dbReference>
<dbReference type="Pfam" id="PF02837">
    <property type="entry name" value="Glyco_hydro_2_N"/>
    <property type="match status" value="1"/>
</dbReference>
<dbReference type="GO" id="GO:0004565">
    <property type="term" value="F:beta-galactosidase activity"/>
    <property type="evidence" value="ECO:0007669"/>
    <property type="project" value="UniProtKB-EC"/>
</dbReference>
<dbReference type="Pfam" id="PF00703">
    <property type="entry name" value="Glyco_hydro_2"/>
    <property type="match status" value="1"/>
</dbReference>
<dbReference type="PANTHER" id="PTHR46323:SF2">
    <property type="entry name" value="BETA-GALACTOSIDASE"/>
    <property type="match status" value="1"/>
</dbReference>
<evidence type="ECO:0000256" key="2">
    <source>
        <dbReference type="ARBA" id="ARBA00007401"/>
    </source>
</evidence>
<dbReference type="Gene3D" id="2.60.40.10">
    <property type="entry name" value="Immunoglobulins"/>
    <property type="match status" value="1"/>
</dbReference>
<proteinExistence type="inferred from homology"/>
<dbReference type="GO" id="GO:0005990">
    <property type="term" value="P:lactose catabolic process"/>
    <property type="evidence" value="ECO:0007669"/>
    <property type="project" value="TreeGrafter"/>
</dbReference>
<feature type="compositionally biased region" description="Low complexity" evidence="7">
    <location>
        <begin position="675"/>
        <end position="686"/>
    </location>
</feature>
<dbReference type="InterPro" id="IPR006102">
    <property type="entry name" value="Ig-like_GH2"/>
</dbReference>
<name>A0A1U9K832_9BACL</name>
<keyword evidence="5 6" id="KW-0326">Glycosidase</keyword>
<feature type="domain" description="Glycoside hydrolase family 2 immunoglobulin-like beta-sandwich" evidence="9">
    <location>
        <begin position="247"/>
        <end position="361"/>
    </location>
</feature>
<dbReference type="SUPFAM" id="SSF49785">
    <property type="entry name" value="Galactose-binding domain-like"/>
    <property type="match status" value="1"/>
</dbReference>
<organism evidence="12 13">
    <name type="scientific">Novibacillus thermophilus</name>
    <dbReference type="NCBI Taxonomy" id="1471761"/>
    <lineage>
        <taxon>Bacteria</taxon>
        <taxon>Bacillati</taxon>
        <taxon>Bacillota</taxon>
        <taxon>Bacilli</taxon>
        <taxon>Bacillales</taxon>
        <taxon>Thermoactinomycetaceae</taxon>
        <taxon>Novibacillus</taxon>
    </lineage>
</organism>